<comment type="caution">
    <text evidence="2">The sequence shown here is derived from an EMBL/GenBank/DDBJ whole genome shotgun (WGS) entry which is preliminary data.</text>
</comment>
<keyword evidence="3" id="KW-1185">Reference proteome</keyword>
<sequence>MKDEPIWSNSISQSEIESNKNSKAKERKSKLKEKLREKDWERNDERLRVEAEKLEIKGGLPSRTCYFARMAILVLPKLKEAASEGLEKLKQEPEYLKQKIEDFNIKQRQKLENQQLKKEQEKKRPPKLIENKLRISKWERVIEIAKKGKLEALKDFFKKKYDQLFRIVEENEDFSRKTYNNSTRGEKSTNGREDWLAVILERVLNNLSSIIPGKSKSLLQIGCVEDHTDIVEFLLVDYKSDATIKTDLKSLTAYELCTTKATSIIFWRATARLANWFDWKNDCKGYGVWQRWWKMELRHRLELCAVQVIGAGEVMPQNTKRMEVMEEVQYLLCSRRRQR</sequence>
<name>A0AAV0ALH5_PHAPC</name>
<proteinExistence type="predicted"/>
<dbReference type="Proteomes" id="UP001153365">
    <property type="component" value="Unassembled WGS sequence"/>
</dbReference>
<dbReference type="EMBL" id="CALTRL010000765">
    <property type="protein sequence ID" value="CAH7669571.1"/>
    <property type="molecule type" value="Genomic_DNA"/>
</dbReference>
<protein>
    <submittedName>
        <fullName evidence="2">Uncharacterized protein</fullName>
    </submittedName>
</protein>
<evidence type="ECO:0000313" key="3">
    <source>
        <dbReference type="Proteomes" id="UP001153365"/>
    </source>
</evidence>
<organism evidence="2 3">
    <name type="scientific">Phakopsora pachyrhizi</name>
    <name type="common">Asian soybean rust disease fungus</name>
    <dbReference type="NCBI Taxonomy" id="170000"/>
    <lineage>
        <taxon>Eukaryota</taxon>
        <taxon>Fungi</taxon>
        <taxon>Dikarya</taxon>
        <taxon>Basidiomycota</taxon>
        <taxon>Pucciniomycotina</taxon>
        <taxon>Pucciniomycetes</taxon>
        <taxon>Pucciniales</taxon>
        <taxon>Phakopsoraceae</taxon>
        <taxon>Phakopsora</taxon>
    </lineage>
</organism>
<dbReference type="AlphaFoldDB" id="A0AAV0ALH5"/>
<gene>
    <name evidence="2" type="ORF">PPACK8108_LOCUS4208</name>
</gene>
<evidence type="ECO:0000313" key="2">
    <source>
        <dbReference type="EMBL" id="CAH7669571.1"/>
    </source>
</evidence>
<feature type="region of interest" description="Disordered" evidence="1">
    <location>
        <begin position="1"/>
        <end position="38"/>
    </location>
</feature>
<accession>A0AAV0ALH5</accession>
<evidence type="ECO:0000256" key="1">
    <source>
        <dbReference type="SAM" id="MobiDB-lite"/>
    </source>
</evidence>
<reference evidence="2" key="1">
    <citation type="submission" date="2022-06" db="EMBL/GenBank/DDBJ databases">
        <authorList>
            <consortium name="SYNGENTA / RWTH Aachen University"/>
        </authorList>
    </citation>
    <scope>NUCLEOTIDE SEQUENCE</scope>
</reference>